<dbReference type="STRING" id="35722.A0A0B7NUS7"/>
<dbReference type="Proteomes" id="UP000054107">
    <property type="component" value="Unassembled WGS sequence"/>
</dbReference>
<name>A0A0B7NUS7_9FUNG</name>
<evidence type="ECO:0000313" key="2">
    <source>
        <dbReference type="EMBL" id="CEP18983.1"/>
    </source>
</evidence>
<reference evidence="2 3" key="1">
    <citation type="submission" date="2014-09" db="EMBL/GenBank/DDBJ databases">
        <authorList>
            <person name="Ellenberger Sabrina"/>
        </authorList>
    </citation>
    <scope>NUCLEOTIDE SEQUENCE [LARGE SCALE GENOMIC DNA]</scope>
    <source>
        <strain evidence="2 3">CBS 412.66</strain>
    </source>
</reference>
<feature type="region of interest" description="Disordered" evidence="1">
    <location>
        <begin position="57"/>
        <end position="99"/>
    </location>
</feature>
<feature type="compositionally biased region" description="Acidic residues" evidence="1">
    <location>
        <begin position="89"/>
        <end position="99"/>
    </location>
</feature>
<evidence type="ECO:0000256" key="1">
    <source>
        <dbReference type="SAM" id="MobiDB-lite"/>
    </source>
</evidence>
<dbReference type="EMBL" id="LN733986">
    <property type="protein sequence ID" value="CEP18983.1"/>
    <property type="molecule type" value="Genomic_DNA"/>
</dbReference>
<organism evidence="2 3">
    <name type="scientific">Parasitella parasitica</name>
    <dbReference type="NCBI Taxonomy" id="35722"/>
    <lineage>
        <taxon>Eukaryota</taxon>
        <taxon>Fungi</taxon>
        <taxon>Fungi incertae sedis</taxon>
        <taxon>Mucoromycota</taxon>
        <taxon>Mucoromycotina</taxon>
        <taxon>Mucoromycetes</taxon>
        <taxon>Mucorales</taxon>
        <taxon>Mucorineae</taxon>
        <taxon>Mucoraceae</taxon>
        <taxon>Parasitella</taxon>
    </lineage>
</organism>
<keyword evidence="3" id="KW-1185">Reference proteome</keyword>
<accession>A0A0B7NUS7</accession>
<proteinExistence type="predicted"/>
<evidence type="ECO:0000313" key="3">
    <source>
        <dbReference type="Proteomes" id="UP000054107"/>
    </source>
</evidence>
<sequence length="99" mass="11361">MMGVFQRNNSTNIEQQQKFLSKPVSLSFGSTITRHGSPLSSPLLSLSTSVHEEPTVVFDSGEQSFRRRKKTEQQPAPLNYEHMDSSFFNDDEDEWPIRL</sequence>
<protein>
    <submittedName>
        <fullName evidence="2">Uncharacterized protein</fullName>
    </submittedName>
</protein>
<dbReference type="AlphaFoldDB" id="A0A0B7NUS7"/>
<gene>
    <name evidence="2" type="primary">PARPA_13293.1 scaffold 46619</name>
</gene>